<feature type="domain" description="ABC transporter" evidence="10">
    <location>
        <begin position="2"/>
        <end position="237"/>
    </location>
</feature>
<dbReference type="InterPro" id="IPR003593">
    <property type="entry name" value="AAA+_ATPase"/>
</dbReference>
<gene>
    <name evidence="12" type="primary">modD_1</name>
    <name evidence="12" type="ORF">GCM10007935_23410</name>
</gene>
<dbReference type="Gene3D" id="3.40.50.300">
    <property type="entry name" value="P-loop containing nucleotide triphosphate hydrolases"/>
    <property type="match status" value="1"/>
</dbReference>
<dbReference type="SUPFAM" id="SSF50331">
    <property type="entry name" value="MOP-like"/>
    <property type="match status" value="1"/>
</dbReference>
<evidence type="ECO:0000313" key="12">
    <source>
        <dbReference type="EMBL" id="GLS14908.1"/>
    </source>
</evidence>
<dbReference type="PANTHER" id="PTHR43514">
    <property type="entry name" value="ABC TRANSPORTER I FAMILY MEMBER 10"/>
    <property type="match status" value="1"/>
</dbReference>
<keyword evidence="13" id="KW-1185">Reference proteome</keyword>
<dbReference type="PANTHER" id="PTHR43514:SF10">
    <property type="entry name" value="MOLYBDENUM IMPORT ATP-BINDING PROTEIN MODC 2"/>
    <property type="match status" value="1"/>
</dbReference>
<keyword evidence="7" id="KW-1278">Translocase</keyword>
<dbReference type="InterPro" id="IPR050334">
    <property type="entry name" value="Molybdenum_import_ModC"/>
</dbReference>
<organism evidence="12 13">
    <name type="scientific">Hydrogenophaga electricum</name>
    <dbReference type="NCBI Taxonomy" id="1230953"/>
    <lineage>
        <taxon>Bacteria</taxon>
        <taxon>Pseudomonadati</taxon>
        <taxon>Pseudomonadota</taxon>
        <taxon>Betaproteobacteria</taxon>
        <taxon>Burkholderiales</taxon>
        <taxon>Comamonadaceae</taxon>
        <taxon>Hydrogenophaga</taxon>
    </lineage>
</organism>
<sequence length="372" mass="40599">MTRHPLILRAHLAREGFALDVDLRLPGHGVSALFGPSGSGKTTCLRVLAGLERDAQGLVSVDDQTWQDSARQLFVPVHRRAVGYVFQEASLLAHLSVAGNLRFGWQRTPPAQRRHGWDQGLDLLGIAHLLQRMPAELSGGERQRVAIARALATSPQVLLMDEPLAALDAQRKAEILPWLESLHRQLDIPVVYVTHSPDEVVRLADHLVLLEQGRTLAQGPVADLLARTDLPLSHGDHASTLIEARVQGHSPADQISVLGFDGGRILLPMLAQTLGKDATVRLRIQARDVSLALQRPEHTSVLNILPATVTDIIPDGSGQVLVALQLAESEQTPPRPQAARLLSRISEFSARRLRLTTGQKVYAQIKGIAIVR</sequence>
<evidence type="ECO:0000256" key="6">
    <source>
        <dbReference type="ARBA" id="ARBA00022840"/>
    </source>
</evidence>
<dbReference type="InterPro" id="IPR008995">
    <property type="entry name" value="Mo/tungstate-bd_C_term_dom"/>
</dbReference>
<dbReference type="RefSeq" id="WP_234262715.1">
    <property type="nucleotide sequence ID" value="NZ_BSPB01000017.1"/>
</dbReference>
<keyword evidence="3 9" id="KW-0500">Molybdenum</keyword>
<keyword evidence="2" id="KW-1003">Cell membrane</keyword>
<dbReference type="InterPro" id="IPR027417">
    <property type="entry name" value="P-loop_NTPase"/>
</dbReference>
<protein>
    <submittedName>
        <fullName evidence="12">Molybdenum import ATP-binding protein ModC</fullName>
    </submittedName>
</protein>
<evidence type="ECO:0000259" key="10">
    <source>
        <dbReference type="PROSITE" id="PS50893"/>
    </source>
</evidence>
<dbReference type="NCBIfam" id="TIGR02142">
    <property type="entry name" value="modC_ABC"/>
    <property type="match status" value="1"/>
</dbReference>
<dbReference type="PROSITE" id="PS50893">
    <property type="entry name" value="ABC_TRANSPORTER_2"/>
    <property type="match status" value="1"/>
</dbReference>
<keyword evidence="6 12" id="KW-0067">ATP-binding</keyword>
<proteinExistence type="predicted"/>
<dbReference type="InterPro" id="IPR005116">
    <property type="entry name" value="Transp-assoc_OB_typ1"/>
</dbReference>
<dbReference type="PROSITE" id="PS51866">
    <property type="entry name" value="MOP"/>
    <property type="match status" value="1"/>
</dbReference>
<dbReference type="Pfam" id="PF03459">
    <property type="entry name" value="TOBE"/>
    <property type="match status" value="1"/>
</dbReference>
<dbReference type="InterPro" id="IPR017871">
    <property type="entry name" value="ABC_transporter-like_CS"/>
</dbReference>
<name>A0ABQ6C3I8_9BURK</name>
<dbReference type="Proteomes" id="UP001156903">
    <property type="component" value="Unassembled WGS sequence"/>
</dbReference>
<evidence type="ECO:0000259" key="11">
    <source>
        <dbReference type="PROSITE" id="PS51866"/>
    </source>
</evidence>
<dbReference type="GO" id="GO:0005524">
    <property type="term" value="F:ATP binding"/>
    <property type="evidence" value="ECO:0007669"/>
    <property type="project" value="UniProtKB-KW"/>
</dbReference>
<comment type="caution">
    <text evidence="12">The sequence shown here is derived from an EMBL/GenBank/DDBJ whole genome shotgun (WGS) entry which is preliminary data.</text>
</comment>
<evidence type="ECO:0000256" key="5">
    <source>
        <dbReference type="ARBA" id="ARBA00022741"/>
    </source>
</evidence>
<accession>A0ABQ6C3I8</accession>
<feature type="domain" description="Mop" evidence="11">
    <location>
        <begin position="298"/>
        <end position="372"/>
    </location>
</feature>
<evidence type="ECO:0000256" key="9">
    <source>
        <dbReference type="PROSITE-ProRule" id="PRU01213"/>
    </source>
</evidence>
<dbReference type="PROSITE" id="PS00211">
    <property type="entry name" value="ABC_TRANSPORTER_1"/>
    <property type="match status" value="1"/>
</dbReference>
<evidence type="ECO:0000256" key="3">
    <source>
        <dbReference type="ARBA" id="ARBA00022505"/>
    </source>
</evidence>
<dbReference type="SUPFAM" id="SSF52540">
    <property type="entry name" value="P-loop containing nucleoside triphosphate hydrolases"/>
    <property type="match status" value="1"/>
</dbReference>
<keyword evidence="4" id="KW-0997">Cell inner membrane</keyword>
<keyword evidence="8" id="KW-0472">Membrane</keyword>
<evidence type="ECO:0000256" key="1">
    <source>
        <dbReference type="ARBA" id="ARBA00022448"/>
    </source>
</evidence>
<evidence type="ECO:0000256" key="2">
    <source>
        <dbReference type="ARBA" id="ARBA00022475"/>
    </source>
</evidence>
<dbReference type="InterPro" id="IPR003439">
    <property type="entry name" value="ABC_transporter-like_ATP-bd"/>
</dbReference>
<keyword evidence="1" id="KW-0813">Transport</keyword>
<evidence type="ECO:0000256" key="4">
    <source>
        <dbReference type="ARBA" id="ARBA00022519"/>
    </source>
</evidence>
<dbReference type="InterPro" id="IPR011868">
    <property type="entry name" value="ModC_ABC_ATP-bd"/>
</dbReference>
<reference evidence="13" key="1">
    <citation type="journal article" date="2019" name="Int. J. Syst. Evol. Microbiol.">
        <title>The Global Catalogue of Microorganisms (GCM) 10K type strain sequencing project: providing services to taxonomists for standard genome sequencing and annotation.</title>
        <authorList>
            <consortium name="The Broad Institute Genomics Platform"/>
            <consortium name="The Broad Institute Genome Sequencing Center for Infectious Disease"/>
            <person name="Wu L."/>
            <person name="Ma J."/>
        </authorList>
    </citation>
    <scope>NUCLEOTIDE SEQUENCE [LARGE SCALE GENOMIC DNA]</scope>
    <source>
        <strain evidence="13">NBRC 109341</strain>
    </source>
</reference>
<dbReference type="Gene3D" id="2.40.50.100">
    <property type="match status" value="1"/>
</dbReference>
<evidence type="ECO:0000256" key="7">
    <source>
        <dbReference type="ARBA" id="ARBA00022967"/>
    </source>
</evidence>
<dbReference type="Pfam" id="PF00005">
    <property type="entry name" value="ABC_tran"/>
    <property type="match status" value="1"/>
</dbReference>
<dbReference type="InterPro" id="IPR004606">
    <property type="entry name" value="Mop_domain"/>
</dbReference>
<dbReference type="SMART" id="SM00382">
    <property type="entry name" value="AAA"/>
    <property type="match status" value="1"/>
</dbReference>
<dbReference type="EMBL" id="BSPB01000017">
    <property type="protein sequence ID" value="GLS14908.1"/>
    <property type="molecule type" value="Genomic_DNA"/>
</dbReference>
<keyword evidence="5" id="KW-0547">Nucleotide-binding</keyword>
<evidence type="ECO:0000256" key="8">
    <source>
        <dbReference type="ARBA" id="ARBA00023136"/>
    </source>
</evidence>
<evidence type="ECO:0000313" key="13">
    <source>
        <dbReference type="Proteomes" id="UP001156903"/>
    </source>
</evidence>